<comment type="similarity">
    <text evidence="5 13">Belongs to the ketol-acid reductoisomerase family.</text>
</comment>
<dbReference type="InterPro" id="IPR013023">
    <property type="entry name" value="KARI"/>
</dbReference>
<dbReference type="InterPro" id="IPR014359">
    <property type="entry name" value="KARI_prok"/>
</dbReference>
<dbReference type="PIRSF" id="PIRSF000116">
    <property type="entry name" value="IlvC_gammaproteo"/>
    <property type="match status" value="1"/>
</dbReference>
<evidence type="ECO:0000256" key="12">
    <source>
        <dbReference type="NCBIfam" id="TIGR00465"/>
    </source>
</evidence>
<gene>
    <name evidence="16" type="ORF">C7435_1430</name>
</gene>
<comment type="cofactor">
    <cofactor evidence="1">
        <name>Mg(2+)</name>
        <dbReference type="ChEBI" id="CHEBI:18420"/>
    </cofactor>
</comment>
<keyword evidence="8 13" id="KW-0460">Magnesium</keyword>
<feature type="binding site" evidence="13">
    <location>
        <position position="196"/>
    </location>
    <ligand>
        <name>Mg(2+)</name>
        <dbReference type="ChEBI" id="CHEBI:18420"/>
        <label>2</label>
    </ligand>
</feature>
<evidence type="ECO:0000256" key="10">
    <source>
        <dbReference type="ARBA" id="ARBA00023304"/>
    </source>
</evidence>
<dbReference type="SUPFAM" id="SSF48179">
    <property type="entry name" value="6-phosphogluconate dehydrogenase C-terminal domain-like"/>
    <property type="match status" value="1"/>
</dbReference>
<dbReference type="NCBIfam" id="NF004017">
    <property type="entry name" value="PRK05479.1"/>
    <property type="match status" value="1"/>
</dbReference>
<dbReference type="NCBIfam" id="TIGR00465">
    <property type="entry name" value="ilvC"/>
    <property type="match status" value="1"/>
</dbReference>
<feature type="domain" description="KARI N-terminal Rossmann" evidence="14">
    <location>
        <begin position="1"/>
        <end position="187"/>
    </location>
</feature>
<proteinExistence type="inferred from homology"/>
<comment type="pathway">
    <text evidence="3">Amino-acid biosynthesis; L-valine biosynthesis; L-valine from pyruvate: step 2/4.</text>
</comment>
<comment type="caution">
    <text evidence="13">Lacks conserved residue(s) required for the propagation of feature annotation.</text>
</comment>
<sequence length="334" mass="35957">MTVETTEPLYTRDIDLDPIKTSRLAIVGYGNHGRSHALCLRDSGVADIRIALRDGSPSRAKAEADGFTVVTVPEAAAWADAISLLAADEAHRQIWKEAIAPFRKPGQALILCHGFSIHYELITPPADADVILAAAKGPGGAVRQEFEKGKGLIGFWAVHQDASGRARELALAYLAAIGSGEVGIFPTTFREETVSDLFGEQVVLVGGLVALAKASFERLVAAGVSERMAYIDCVHEIKYLADLIQSRGIAGMYEAISDTAEFGARQIEGRIAGPELKSVFDAAMADIESDRFARKWVETYEAGDAMKAERAADRDLPIEAVGADLRRRIYGATK</sequence>
<evidence type="ECO:0000256" key="4">
    <source>
        <dbReference type="ARBA" id="ARBA00004885"/>
    </source>
</evidence>
<dbReference type="GO" id="GO:0009099">
    <property type="term" value="P:L-valine biosynthetic process"/>
    <property type="evidence" value="ECO:0007669"/>
    <property type="project" value="UniProtKB-UniRule"/>
</dbReference>
<protein>
    <recommendedName>
        <fullName evidence="12">Ketol-acid reductoisomerase</fullName>
        <ecNumber evidence="12">1.1.1.86</ecNumber>
    </recommendedName>
</protein>
<keyword evidence="7 13" id="KW-0479">Metal-binding</keyword>
<evidence type="ECO:0000256" key="7">
    <source>
        <dbReference type="ARBA" id="ARBA00022723"/>
    </source>
</evidence>
<evidence type="ECO:0000259" key="14">
    <source>
        <dbReference type="PROSITE" id="PS51850"/>
    </source>
</evidence>
<evidence type="ECO:0000256" key="9">
    <source>
        <dbReference type="ARBA" id="ARBA00023002"/>
    </source>
</evidence>
<dbReference type="GO" id="GO:0004455">
    <property type="term" value="F:ketol-acid reductoisomerase activity"/>
    <property type="evidence" value="ECO:0007669"/>
    <property type="project" value="UniProtKB-UniRule"/>
</dbReference>
<dbReference type="PANTHER" id="PTHR21371">
    <property type="entry name" value="KETOL-ACID REDUCTOISOMERASE, MITOCHONDRIAL"/>
    <property type="match status" value="1"/>
</dbReference>
<evidence type="ECO:0000256" key="1">
    <source>
        <dbReference type="ARBA" id="ARBA00001946"/>
    </source>
</evidence>
<dbReference type="PROSITE" id="PS51851">
    <property type="entry name" value="KARI_C"/>
    <property type="match status" value="1"/>
</dbReference>
<dbReference type="Proteomes" id="UP000273675">
    <property type="component" value="Unassembled WGS sequence"/>
</dbReference>
<dbReference type="InterPro" id="IPR008927">
    <property type="entry name" value="6-PGluconate_DH-like_C_sf"/>
</dbReference>
<dbReference type="InterPro" id="IPR013116">
    <property type="entry name" value="KARI_N"/>
</dbReference>
<dbReference type="GO" id="GO:0016853">
    <property type="term" value="F:isomerase activity"/>
    <property type="evidence" value="ECO:0007669"/>
    <property type="project" value="UniProtKB-KW"/>
</dbReference>
<evidence type="ECO:0000256" key="3">
    <source>
        <dbReference type="ARBA" id="ARBA00004864"/>
    </source>
</evidence>
<evidence type="ECO:0000256" key="6">
    <source>
        <dbReference type="ARBA" id="ARBA00022605"/>
    </source>
</evidence>
<evidence type="ECO:0000256" key="5">
    <source>
        <dbReference type="ARBA" id="ARBA00010318"/>
    </source>
</evidence>
<keyword evidence="9 13" id="KW-0560">Oxidoreductase</keyword>
<comment type="catalytic activity">
    <reaction evidence="11">
        <text>(2R)-2,3-dihydroxy-3-methylbutanoate + NADP(+) = (2S)-2-acetolactate + NADPH + H(+)</text>
        <dbReference type="Rhea" id="RHEA:22068"/>
        <dbReference type="ChEBI" id="CHEBI:15378"/>
        <dbReference type="ChEBI" id="CHEBI:49072"/>
        <dbReference type="ChEBI" id="CHEBI:57783"/>
        <dbReference type="ChEBI" id="CHEBI:58349"/>
        <dbReference type="ChEBI" id="CHEBI:58476"/>
        <dbReference type="EC" id="1.1.1.86"/>
    </reaction>
</comment>
<dbReference type="Gene3D" id="6.10.240.10">
    <property type="match status" value="1"/>
</dbReference>
<feature type="domain" description="KARI C-terminal knotted" evidence="15">
    <location>
        <begin position="188"/>
        <end position="332"/>
    </location>
</feature>
<evidence type="ECO:0000256" key="11">
    <source>
        <dbReference type="ARBA" id="ARBA00049021"/>
    </source>
</evidence>
<dbReference type="AlphaFoldDB" id="A0A495DD52"/>
<dbReference type="GO" id="GO:0009097">
    <property type="term" value="P:isoleucine biosynthetic process"/>
    <property type="evidence" value="ECO:0007669"/>
    <property type="project" value="UniProtKB-UniRule"/>
</dbReference>
<dbReference type="OrthoDB" id="9804088at2"/>
<evidence type="ECO:0000256" key="13">
    <source>
        <dbReference type="PROSITE-ProRule" id="PRU01198"/>
    </source>
</evidence>
<dbReference type="GO" id="GO:0046872">
    <property type="term" value="F:metal ion binding"/>
    <property type="evidence" value="ECO:0007669"/>
    <property type="project" value="UniProtKB-UniRule"/>
</dbReference>
<organism evidence="16 17">
    <name type="scientific">Maricaulis maris</name>
    <dbReference type="NCBI Taxonomy" id="74318"/>
    <lineage>
        <taxon>Bacteria</taxon>
        <taxon>Pseudomonadati</taxon>
        <taxon>Pseudomonadota</taxon>
        <taxon>Alphaproteobacteria</taxon>
        <taxon>Maricaulales</taxon>
        <taxon>Maricaulaceae</taxon>
        <taxon>Maricaulis</taxon>
    </lineage>
</organism>
<comment type="caution">
    <text evidence="16">The sequence shown here is derived from an EMBL/GenBank/DDBJ whole genome shotgun (WGS) entry which is preliminary data.</text>
</comment>
<comment type="pathway">
    <text evidence="4">Amino-acid biosynthesis; L-isoleucine biosynthesis; L-isoleucine from 2-oxobutanoate: step 2/4.</text>
</comment>
<reference evidence="16 17" key="1">
    <citation type="submission" date="2018-10" db="EMBL/GenBank/DDBJ databases">
        <title>Genomic Encyclopedia of Type Strains, Phase IV (KMG-IV): sequencing the most valuable type-strain genomes for metagenomic binning, comparative biology and taxonomic classification.</title>
        <authorList>
            <person name="Goeker M."/>
        </authorList>
    </citation>
    <scope>NUCLEOTIDE SEQUENCE [LARGE SCALE GENOMIC DNA]</scope>
    <source>
        <strain evidence="16 17">DSM 4734</strain>
    </source>
</reference>
<evidence type="ECO:0000313" key="17">
    <source>
        <dbReference type="Proteomes" id="UP000273675"/>
    </source>
</evidence>
<dbReference type="Gene3D" id="3.40.50.720">
    <property type="entry name" value="NAD(P)-binding Rossmann-like Domain"/>
    <property type="match status" value="1"/>
</dbReference>
<keyword evidence="6 13" id="KW-0028">Amino-acid biosynthesis</keyword>
<feature type="binding site" evidence="13">
    <location>
        <position position="200"/>
    </location>
    <ligand>
        <name>Mg(2+)</name>
        <dbReference type="ChEBI" id="CHEBI:18420"/>
        <label>1</label>
    </ligand>
</feature>
<evidence type="ECO:0000256" key="8">
    <source>
        <dbReference type="ARBA" id="ARBA00022842"/>
    </source>
</evidence>
<evidence type="ECO:0000313" key="16">
    <source>
        <dbReference type="EMBL" id="RKR00229.1"/>
    </source>
</evidence>
<dbReference type="PROSITE" id="PS51850">
    <property type="entry name" value="KARI_N"/>
    <property type="match status" value="1"/>
</dbReference>
<accession>A0A495DD52</accession>
<dbReference type="EMBL" id="RBIM01000003">
    <property type="protein sequence ID" value="RKR00229.1"/>
    <property type="molecule type" value="Genomic_DNA"/>
</dbReference>
<dbReference type="Pfam" id="PF01450">
    <property type="entry name" value="KARI_C"/>
    <property type="match status" value="1"/>
</dbReference>
<dbReference type="UniPathway" id="UPA00047">
    <property type="reaction ID" value="UER00056"/>
</dbReference>
<dbReference type="SUPFAM" id="SSF51735">
    <property type="entry name" value="NAD(P)-binding Rossmann-fold domains"/>
    <property type="match status" value="1"/>
</dbReference>
<dbReference type="RefSeq" id="WP_121210572.1">
    <property type="nucleotide sequence ID" value="NZ_RBIM01000003.1"/>
</dbReference>
<dbReference type="UniPathway" id="UPA00049">
    <property type="reaction ID" value="UER00060"/>
</dbReference>
<dbReference type="InterPro" id="IPR036291">
    <property type="entry name" value="NAD(P)-bd_dom_sf"/>
</dbReference>
<evidence type="ECO:0000259" key="15">
    <source>
        <dbReference type="PROSITE" id="PS51851"/>
    </source>
</evidence>
<keyword evidence="16" id="KW-0413">Isomerase</keyword>
<dbReference type="EC" id="1.1.1.86" evidence="12"/>
<dbReference type="InterPro" id="IPR000506">
    <property type="entry name" value="KARI_C"/>
</dbReference>
<name>A0A495DD52_9PROT</name>
<keyword evidence="10 13" id="KW-0100">Branched-chain amino acid biosynthesis</keyword>
<dbReference type="GO" id="GO:0050661">
    <property type="term" value="F:NADP binding"/>
    <property type="evidence" value="ECO:0007669"/>
    <property type="project" value="InterPro"/>
</dbReference>
<feature type="binding site" evidence="13">
    <location>
        <position position="196"/>
    </location>
    <ligand>
        <name>Mg(2+)</name>
        <dbReference type="ChEBI" id="CHEBI:18420"/>
        <label>1</label>
    </ligand>
</feature>
<dbReference type="PANTHER" id="PTHR21371:SF1">
    <property type="entry name" value="KETOL-ACID REDUCTOISOMERASE, MITOCHONDRIAL"/>
    <property type="match status" value="1"/>
</dbReference>
<evidence type="ECO:0000256" key="2">
    <source>
        <dbReference type="ARBA" id="ARBA00002172"/>
    </source>
</evidence>
<dbReference type="Pfam" id="PF07991">
    <property type="entry name" value="KARI_N"/>
    <property type="match status" value="1"/>
</dbReference>
<comment type="function">
    <text evidence="2">Involved in the biosynthesis of branched-chain amino acids (BCAA). Catalyzes an alkyl-migration followed by a ketol-acid reduction of (S)-2-acetolactate (S2AL) to yield (R)-2,3-dihydroxy-isovalerate. In the isomerase reaction, S2AL is rearranged via a Mg-dependent methyl migration to produce 3-hydroxy-3-methyl-2-ketobutyrate (HMKB). In the reductase reaction, this 2-ketoacid undergoes a metal-dependent reduction by NADPH to yield (R)-2,3-dihydroxy-isovalerate.</text>
</comment>